<keyword evidence="4" id="KW-1015">Disulfide bond</keyword>
<keyword evidence="5" id="KW-0732">Signal</keyword>
<dbReference type="PANTHER" id="PTHR15040">
    <property type="entry name" value="DERMATOPONTIN-RELATED"/>
    <property type="match status" value="1"/>
</dbReference>
<feature type="chain" id="PRO_5013481374" evidence="5">
    <location>
        <begin position="23"/>
        <end position="178"/>
    </location>
</feature>
<dbReference type="EMBL" id="GELH01000271">
    <property type="protein sequence ID" value="JAS04001.1"/>
    <property type="molecule type" value="Transcribed_RNA"/>
</dbReference>
<organism evidence="6">
    <name type="scientific">Pinctada fucata</name>
    <name type="common">Akoya pearl oyster</name>
    <name type="synonym">Pinctada imbricata fucata</name>
    <dbReference type="NCBI Taxonomy" id="50426"/>
    <lineage>
        <taxon>Eukaryota</taxon>
        <taxon>Metazoa</taxon>
        <taxon>Spiralia</taxon>
        <taxon>Lophotrochozoa</taxon>
        <taxon>Mollusca</taxon>
        <taxon>Bivalvia</taxon>
        <taxon>Autobranchia</taxon>
        <taxon>Pteriomorphia</taxon>
        <taxon>Pterioida</taxon>
        <taxon>Pterioidea</taxon>
        <taxon>Pteriidae</taxon>
        <taxon>Pinctada</taxon>
    </lineage>
</organism>
<evidence type="ECO:0000256" key="4">
    <source>
        <dbReference type="ARBA" id="ARBA00023157"/>
    </source>
</evidence>
<comment type="subcellular location">
    <subcellularLocation>
        <location evidence="1">Secreted</location>
    </subcellularLocation>
</comment>
<evidence type="ECO:0000256" key="3">
    <source>
        <dbReference type="ARBA" id="ARBA00022525"/>
    </source>
</evidence>
<protein>
    <submittedName>
        <fullName evidence="6">Putative dermatopontin</fullName>
    </submittedName>
</protein>
<proteinExistence type="inferred from homology"/>
<keyword evidence="3" id="KW-0964">Secreted</keyword>
<evidence type="ECO:0000256" key="2">
    <source>
        <dbReference type="ARBA" id="ARBA00008712"/>
    </source>
</evidence>
<evidence type="ECO:0000256" key="5">
    <source>
        <dbReference type="SAM" id="SignalP"/>
    </source>
</evidence>
<reference evidence="6" key="1">
    <citation type="submission" date="2016-03" db="EMBL/GenBank/DDBJ databases">
        <authorList>
            <person name="Ploux O."/>
        </authorList>
    </citation>
    <scope>NUCLEOTIDE SEQUENCE</scope>
    <source>
        <tissue evidence="6">Mantle</tissue>
    </source>
</reference>
<dbReference type="GO" id="GO:0030199">
    <property type="term" value="P:collagen fibril organization"/>
    <property type="evidence" value="ECO:0007669"/>
    <property type="project" value="TreeGrafter"/>
</dbReference>
<evidence type="ECO:0000256" key="1">
    <source>
        <dbReference type="ARBA" id="ARBA00004613"/>
    </source>
</evidence>
<dbReference type="AlphaFoldDB" id="A0A194AN45"/>
<dbReference type="InterPro" id="IPR026645">
    <property type="entry name" value="Dermatopontin"/>
</dbReference>
<evidence type="ECO:0000313" key="6">
    <source>
        <dbReference type="EMBL" id="JAS04000.1"/>
    </source>
</evidence>
<dbReference type="GO" id="GO:0005615">
    <property type="term" value="C:extracellular space"/>
    <property type="evidence" value="ECO:0007669"/>
    <property type="project" value="TreeGrafter"/>
</dbReference>
<accession>A0A194AN45</accession>
<dbReference type="Pfam" id="PF14704">
    <property type="entry name" value="DERM"/>
    <property type="match status" value="1"/>
</dbReference>
<sequence>MSCNKFGLIIFFVFVFNRVVKSDWINNYDNPVDFECHHTKTISYWRSIFNIGPRDRVFDLRCGFLEQTTALNPSCYWTDYVNDWDEPFDFTCPNHGYINGFRSVHDNYKEDRRMKFRCCNLPGMCVYNCQRTSWVNDYGEEVLHTVPVAQILHGVKSRHDNQIEDRLWDFTTCYYMRC</sequence>
<dbReference type="PANTHER" id="PTHR15040:SF1">
    <property type="entry name" value="DERMATOPONTIN-LIKE ISOFORM X1"/>
    <property type="match status" value="1"/>
</dbReference>
<name>A0A194AN45_PINFU</name>
<comment type="similarity">
    <text evidence="2">Belongs to the dermatopontin family.</text>
</comment>
<feature type="signal peptide" evidence="5">
    <location>
        <begin position="1"/>
        <end position="22"/>
    </location>
</feature>
<dbReference type="EMBL" id="GELH01000272">
    <property type="protein sequence ID" value="JAS04000.1"/>
    <property type="molecule type" value="Transcribed_RNA"/>
</dbReference>
<dbReference type="GO" id="GO:0031012">
    <property type="term" value="C:extracellular matrix"/>
    <property type="evidence" value="ECO:0007669"/>
    <property type="project" value="TreeGrafter"/>
</dbReference>